<evidence type="ECO:0000313" key="3">
    <source>
        <dbReference type="Proteomes" id="UP000426027"/>
    </source>
</evidence>
<reference evidence="2 3" key="1">
    <citation type="submission" date="2019-11" db="EMBL/GenBank/DDBJ databases">
        <authorList>
            <person name="Im W.T."/>
        </authorList>
    </citation>
    <scope>NUCLEOTIDE SEQUENCE [LARGE SCALE GENOMIC DNA]</scope>
    <source>
        <strain evidence="2 3">SB-02</strain>
    </source>
</reference>
<organism evidence="2 3">
    <name type="scientific">Phnomibacter ginsenosidimutans</name>
    <dbReference type="NCBI Taxonomy" id="2676868"/>
    <lineage>
        <taxon>Bacteria</taxon>
        <taxon>Pseudomonadati</taxon>
        <taxon>Bacteroidota</taxon>
        <taxon>Chitinophagia</taxon>
        <taxon>Chitinophagales</taxon>
        <taxon>Chitinophagaceae</taxon>
        <taxon>Phnomibacter</taxon>
    </lineage>
</organism>
<protein>
    <recommendedName>
        <fullName evidence="4">Glycosyltransferase RgtA/B/C/D-like domain-containing protein</fullName>
    </recommendedName>
</protein>
<sequence length="424" mass="48487">MSIVLFIIYLLLFGWLIGRSQWLRQTGMSPVWLVGLYLLKVAAGIAYGYFFTRLPNYTQNADTWRMFFAGVAEKQWLLQDPAAWLADVYTPRYAADTGLLGTENSLLNDVKDVLLVKLISVLNVLSNDSYNSNLLFYNYAVFMGQAALALCWKNVLQQKNAGWLLILIVCWPSTLFWCSGFHRDGLILLGLGVFAWRAWQETQQPKLTNKIWMLIAIALVFFLRNYVAVFAVAAVVLYWLFTKWPAKRWSMLVVFVVGFMAFALVSGNAIPQTIAQRQQAFAQLQGGSQMAALALDESWWSLLQQWPSAILRGILTPPLNLRWAWNDLPFAAENIFFVLAVIAAFFFIVKRKVGAFTQPQQSWFIAALVIVLPILLLIGYTIPFATAIVRYKSILWPILLPPVMYIIVQYLKQRWPNNRWLAFL</sequence>
<keyword evidence="1" id="KW-0812">Transmembrane</keyword>
<feature type="transmembrane region" description="Helical" evidence="1">
    <location>
        <begin position="161"/>
        <end position="178"/>
    </location>
</feature>
<evidence type="ECO:0000256" key="1">
    <source>
        <dbReference type="SAM" id="Phobius"/>
    </source>
</evidence>
<name>A0A6I6GKK3_9BACT</name>
<keyword evidence="1" id="KW-0472">Membrane</keyword>
<evidence type="ECO:0008006" key="4">
    <source>
        <dbReference type="Google" id="ProtNLM"/>
    </source>
</evidence>
<gene>
    <name evidence="2" type="ORF">GLV81_04365</name>
</gene>
<feature type="transmembrane region" description="Helical" evidence="1">
    <location>
        <begin position="394"/>
        <end position="411"/>
    </location>
</feature>
<dbReference type="Proteomes" id="UP000426027">
    <property type="component" value="Chromosome"/>
</dbReference>
<evidence type="ECO:0000313" key="2">
    <source>
        <dbReference type="EMBL" id="QGW27432.1"/>
    </source>
</evidence>
<dbReference type="KEGG" id="fls:GLV81_04365"/>
<accession>A0A6I6GKK3</accession>
<dbReference type="RefSeq" id="WP_157477204.1">
    <property type="nucleotide sequence ID" value="NZ_CP046566.1"/>
</dbReference>
<feature type="transmembrane region" description="Helical" evidence="1">
    <location>
        <begin position="212"/>
        <end position="240"/>
    </location>
</feature>
<feature type="transmembrane region" description="Helical" evidence="1">
    <location>
        <begin position="328"/>
        <end position="349"/>
    </location>
</feature>
<feature type="transmembrane region" description="Helical" evidence="1">
    <location>
        <begin position="361"/>
        <end position="382"/>
    </location>
</feature>
<keyword evidence="3" id="KW-1185">Reference proteome</keyword>
<feature type="transmembrane region" description="Helical" evidence="1">
    <location>
        <begin position="30"/>
        <end position="50"/>
    </location>
</feature>
<proteinExistence type="predicted"/>
<feature type="transmembrane region" description="Helical" evidence="1">
    <location>
        <begin position="252"/>
        <end position="270"/>
    </location>
</feature>
<dbReference type="EMBL" id="CP046566">
    <property type="protein sequence ID" value="QGW27432.1"/>
    <property type="molecule type" value="Genomic_DNA"/>
</dbReference>
<dbReference type="AlphaFoldDB" id="A0A6I6GKK3"/>
<feature type="transmembrane region" description="Helical" evidence="1">
    <location>
        <begin position="134"/>
        <end position="155"/>
    </location>
</feature>
<keyword evidence="1" id="KW-1133">Transmembrane helix</keyword>